<dbReference type="InterPro" id="IPR018337">
    <property type="entry name" value="Cell_wall/Cho-bd_repeat"/>
</dbReference>
<dbReference type="RefSeq" id="WP_051654401.1">
    <property type="nucleotide sequence ID" value="NZ_JNKN01000015.1"/>
</dbReference>
<evidence type="ECO:0000256" key="1">
    <source>
        <dbReference type="ARBA" id="ARBA00004752"/>
    </source>
</evidence>
<dbReference type="PANTHER" id="PTHR30582:SF2">
    <property type="entry name" value="L,D-TRANSPEPTIDASE YCIB-RELATED"/>
    <property type="match status" value="1"/>
</dbReference>
<dbReference type="GO" id="GO:0016740">
    <property type="term" value="F:transferase activity"/>
    <property type="evidence" value="ECO:0007669"/>
    <property type="project" value="UniProtKB-KW"/>
</dbReference>
<feature type="compositionally biased region" description="Low complexity" evidence="8">
    <location>
        <begin position="38"/>
        <end position="50"/>
    </location>
</feature>
<keyword evidence="5 7" id="KW-0573">Peptidoglycan synthesis</keyword>
<dbReference type="InterPro" id="IPR038063">
    <property type="entry name" value="Transpep_catalytic_dom"/>
</dbReference>
<organism evidence="11 12">
    <name type="scientific">Kandleria vitulina DSM 20405</name>
    <dbReference type="NCBI Taxonomy" id="1410657"/>
    <lineage>
        <taxon>Bacteria</taxon>
        <taxon>Bacillati</taxon>
        <taxon>Bacillota</taxon>
        <taxon>Erysipelotrichia</taxon>
        <taxon>Erysipelotrichales</taxon>
        <taxon>Coprobacillaceae</taxon>
        <taxon>Kandleria</taxon>
    </lineage>
</organism>
<comment type="pathway">
    <text evidence="1 7">Cell wall biogenesis; peptidoglycan biosynthesis.</text>
</comment>
<sequence>MKQVKKFMLVFGLSLCMIMPVMADVHAEGTTSSNDTQNTTETTGDNGSTTQGENGNQTGNTEEPKTTPETPKEESKPAAKPVVKNGFINESGKIYFYKNNKRLNYKGWKKINKKIYYFNKKHAVVTGQKKIKKSYFLFNSKGKLMTGWQNVGNKRYLFKTTGKLGVIGKRLKEDKSKNVQGYKSDTKWLILVDRSAHKVYVYHGKKGSWKLKKSFLCGNGKASTPTVTGTFKMGTTKGRYFKARYFDSAPARCWWPTRITGGYLFHSVLYYPSSTPARVMDGRVGVGVSHGCVRLKLNNAKWIHDHITKKTTCVIYN</sequence>
<feature type="signal peptide" evidence="9">
    <location>
        <begin position="1"/>
        <end position="23"/>
    </location>
</feature>
<evidence type="ECO:0000256" key="2">
    <source>
        <dbReference type="ARBA" id="ARBA00022679"/>
    </source>
</evidence>
<dbReference type="SUPFAM" id="SSF69360">
    <property type="entry name" value="Cell wall binding repeat"/>
    <property type="match status" value="1"/>
</dbReference>
<feature type="active site" description="Proton donor/acceptor" evidence="7">
    <location>
        <position position="266"/>
    </location>
</feature>
<dbReference type="InterPro" id="IPR005490">
    <property type="entry name" value="LD_TPept_cat_dom"/>
</dbReference>
<feature type="compositionally biased region" description="Polar residues" evidence="8">
    <location>
        <begin position="51"/>
        <end position="60"/>
    </location>
</feature>
<dbReference type="AlphaFoldDB" id="A0A0R2HAU5"/>
<evidence type="ECO:0000256" key="6">
    <source>
        <dbReference type="ARBA" id="ARBA00023316"/>
    </source>
</evidence>
<evidence type="ECO:0000256" key="4">
    <source>
        <dbReference type="ARBA" id="ARBA00022960"/>
    </source>
</evidence>
<dbReference type="GO" id="GO:0005576">
    <property type="term" value="C:extracellular region"/>
    <property type="evidence" value="ECO:0007669"/>
    <property type="project" value="TreeGrafter"/>
</dbReference>
<feature type="chain" id="PRO_5039516673" description="L,D-TPase catalytic domain-containing protein" evidence="9">
    <location>
        <begin position="24"/>
        <end position="317"/>
    </location>
</feature>
<dbReference type="GO" id="GO:0071972">
    <property type="term" value="F:peptidoglycan L,D-transpeptidase activity"/>
    <property type="evidence" value="ECO:0007669"/>
    <property type="project" value="TreeGrafter"/>
</dbReference>
<evidence type="ECO:0000256" key="3">
    <source>
        <dbReference type="ARBA" id="ARBA00022737"/>
    </source>
</evidence>
<gene>
    <name evidence="11" type="ORF">IV49_GL000386</name>
</gene>
<dbReference type="PANTHER" id="PTHR30582">
    <property type="entry name" value="L,D-TRANSPEPTIDASE"/>
    <property type="match status" value="1"/>
</dbReference>
<dbReference type="Gene3D" id="2.10.270.10">
    <property type="entry name" value="Cholin Binding"/>
    <property type="match status" value="2"/>
</dbReference>
<dbReference type="GO" id="GO:0018104">
    <property type="term" value="P:peptidoglycan-protein cross-linking"/>
    <property type="evidence" value="ECO:0007669"/>
    <property type="project" value="TreeGrafter"/>
</dbReference>
<feature type="active site" description="Nucleophile" evidence="7">
    <location>
        <position position="292"/>
    </location>
</feature>
<keyword evidence="12" id="KW-1185">Reference proteome</keyword>
<reference evidence="11 12" key="1">
    <citation type="journal article" date="2015" name="Genome Announc.">
        <title>Expanding the biotechnology potential of lactobacilli through comparative genomics of 213 strains and associated genera.</title>
        <authorList>
            <person name="Sun Z."/>
            <person name="Harris H.M."/>
            <person name="McCann A."/>
            <person name="Guo C."/>
            <person name="Argimon S."/>
            <person name="Zhang W."/>
            <person name="Yang X."/>
            <person name="Jeffery I.B."/>
            <person name="Cooney J.C."/>
            <person name="Kagawa T.F."/>
            <person name="Liu W."/>
            <person name="Song Y."/>
            <person name="Salvetti E."/>
            <person name="Wrobel A."/>
            <person name="Rasinkangas P."/>
            <person name="Parkhill J."/>
            <person name="Rea M.C."/>
            <person name="O'Sullivan O."/>
            <person name="Ritari J."/>
            <person name="Douillard F.P."/>
            <person name="Paul Ross R."/>
            <person name="Yang R."/>
            <person name="Briner A.E."/>
            <person name="Felis G.E."/>
            <person name="de Vos W.M."/>
            <person name="Barrangou R."/>
            <person name="Klaenhammer T.R."/>
            <person name="Caufield P.W."/>
            <person name="Cui Y."/>
            <person name="Zhang H."/>
            <person name="O'Toole P.W."/>
        </authorList>
    </citation>
    <scope>NUCLEOTIDE SEQUENCE [LARGE SCALE GENOMIC DNA]</scope>
    <source>
        <strain evidence="11 12">DSM 20405</strain>
    </source>
</reference>
<dbReference type="GO" id="GO:0071555">
    <property type="term" value="P:cell wall organization"/>
    <property type="evidence" value="ECO:0007669"/>
    <property type="project" value="UniProtKB-UniRule"/>
</dbReference>
<dbReference type="SUPFAM" id="SSF141523">
    <property type="entry name" value="L,D-transpeptidase catalytic domain-like"/>
    <property type="match status" value="1"/>
</dbReference>
<evidence type="ECO:0000313" key="12">
    <source>
        <dbReference type="Proteomes" id="UP000051841"/>
    </source>
</evidence>
<evidence type="ECO:0000256" key="5">
    <source>
        <dbReference type="ARBA" id="ARBA00022984"/>
    </source>
</evidence>
<name>A0A0R2HAU5_9FIRM</name>
<feature type="region of interest" description="Disordered" evidence="8">
    <location>
        <begin position="29"/>
        <end position="83"/>
    </location>
</feature>
<keyword evidence="2" id="KW-0808">Transferase</keyword>
<feature type="domain" description="L,D-TPase catalytic" evidence="10">
    <location>
        <begin position="188"/>
        <end position="316"/>
    </location>
</feature>
<dbReference type="Pfam" id="PF03734">
    <property type="entry name" value="YkuD"/>
    <property type="match status" value="1"/>
</dbReference>
<evidence type="ECO:0000256" key="8">
    <source>
        <dbReference type="SAM" id="MobiDB-lite"/>
    </source>
</evidence>
<evidence type="ECO:0000313" key="11">
    <source>
        <dbReference type="EMBL" id="KRN50147.1"/>
    </source>
</evidence>
<protein>
    <recommendedName>
        <fullName evidence="10">L,D-TPase catalytic domain-containing protein</fullName>
    </recommendedName>
</protein>
<dbReference type="Gene3D" id="2.40.440.10">
    <property type="entry name" value="L,D-transpeptidase catalytic domain-like"/>
    <property type="match status" value="1"/>
</dbReference>
<dbReference type="PROSITE" id="PS52029">
    <property type="entry name" value="LD_TPASE"/>
    <property type="match status" value="1"/>
</dbReference>
<dbReference type="Proteomes" id="UP000051841">
    <property type="component" value="Unassembled WGS sequence"/>
</dbReference>
<keyword evidence="4 7" id="KW-0133">Cell shape</keyword>
<dbReference type="PATRIC" id="fig|1410657.5.peg.410"/>
<comment type="caution">
    <text evidence="11">The sequence shown here is derived from an EMBL/GenBank/DDBJ whole genome shotgun (WGS) entry which is preliminary data.</text>
</comment>
<dbReference type="EMBL" id="JQBL01000013">
    <property type="protein sequence ID" value="KRN50147.1"/>
    <property type="molecule type" value="Genomic_DNA"/>
</dbReference>
<dbReference type="Pfam" id="PF01473">
    <property type="entry name" value="Choline_bind_1"/>
    <property type="match status" value="2"/>
</dbReference>
<evidence type="ECO:0000256" key="7">
    <source>
        <dbReference type="PROSITE-ProRule" id="PRU01373"/>
    </source>
</evidence>
<keyword evidence="3" id="KW-0677">Repeat</keyword>
<feature type="compositionally biased region" description="Basic and acidic residues" evidence="8">
    <location>
        <begin position="62"/>
        <end position="77"/>
    </location>
</feature>
<accession>A0A0R2HAU5</accession>
<keyword evidence="6 7" id="KW-0961">Cell wall biogenesis/degradation</keyword>
<dbReference type="InterPro" id="IPR050979">
    <property type="entry name" value="LD-transpeptidase"/>
</dbReference>
<evidence type="ECO:0000256" key="9">
    <source>
        <dbReference type="SAM" id="SignalP"/>
    </source>
</evidence>
<keyword evidence="9" id="KW-0732">Signal</keyword>
<proteinExistence type="predicted"/>
<dbReference type="UniPathway" id="UPA00219"/>
<dbReference type="CDD" id="cd16913">
    <property type="entry name" value="YkuD_like"/>
    <property type="match status" value="1"/>
</dbReference>
<dbReference type="GO" id="GO:0008360">
    <property type="term" value="P:regulation of cell shape"/>
    <property type="evidence" value="ECO:0007669"/>
    <property type="project" value="UniProtKB-UniRule"/>
</dbReference>
<evidence type="ECO:0000259" key="10">
    <source>
        <dbReference type="PROSITE" id="PS52029"/>
    </source>
</evidence>